<sequence>MELNASGVTFLHPHSVCVCVCVCGSACMYVRAAAGNAFCQAARLHMQLQNKLDSATSFVDAGNAYKKADPQGESTENIRAHECRRPLDGFTLNVKG</sequence>
<dbReference type="GeneTree" id="ENSGT01120000278034"/>
<name>A0A8C7WSS6_9TELE</name>
<dbReference type="Proteomes" id="UP000694383">
    <property type="component" value="Unplaced"/>
</dbReference>
<dbReference type="Gene3D" id="1.25.40.10">
    <property type="entry name" value="Tetratricopeptide repeat domain"/>
    <property type="match status" value="1"/>
</dbReference>
<dbReference type="AlphaFoldDB" id="A0A8C7WSS6"/>
<dbReference type="InterPro" id="IPR011990">
    <property type="entry name" value="TPR-like_helical_dom_sf"/>
</dbReference>
<accession>A0A8C7WSS6</accession>
<proteinExistence type="predicted"/>
<reference evidence="1" key="1">
    <citation type="submission" date="2025-08" db="UniProtKB">
        <authorList>
            <consortium name="Ensembl"/>
        </authorList>
    </citation>
    <scope>IDENTIFICATION</scope>
</reference>
<dbReference type="Ensembl" id="ENSOSIT00000003056.1">
    <property type="protein sequence ID" value="ENSOSIP00000002848.1"/>
    <property type="gene ID" value="ENSOSIG00000001790.1"/>
</dbReference>
<evidence type="ECO:0000313" key="1">
    <source>
        <dbReference type="Ensembl" id="ENSOSIP00000002848.1"/>
    </source>
</evidence>
<protein>
    <submittedName>
        <fullName evidence="1">Uncharacterized protein</fullName>
    </submittedName>
</protein>
<reference evidence="1" key="2">
    <citation type="submission" date="2025-09" db="UniProtKB">
        <authorList>
            <consortium name="Ensembl"/>
        </authorList>
    </citation>
    <scope>IDENTIFICATION</scope>
</reference>
<dbReference type="Pfam" id="PF14938">
    <property type="entry name" value="SNAP"/>
    <property type="match status" value="1"/>
</dbReference>
<evidence type="ECO:0000313" key="2">
    <source>
        <dbReference type="Proteomes" id="UP000694383"/>
    </source>
</evidence>
<organism evidence="1 2">
    <name type="scientific">Oryzias sinensis</name>
    <name type="common">Chinese medaka</name>
    <dbReference type="NCBI Taxonomy" id="183150"/>
    <lineage>
        <taxon>Eukaryota</taxon>
        <taxon>Metazoa</taxon>
        <taxon>Chordata</taxon>
        <taxon>Craniata</taxon>
        <taxon>Vertebrata</taxon>
        <taxon>Euteleostomi</taxon>
        <taxon>Actinopterygii</taxon>
        <taxon>Neopterygii</taxon>
        <taxon>Teleostei</taxon>
        <taxon>Neoteleostei</taxon>
        <taxon>Acanthomorphata</taxon>
        <taxon>Ovalentaria</taxon>
        <taxon>Atherinomorphae</taxon>
        <taxon>Beloniformes</taxon>
        <taxon>Adrianichthyidae</taxon>
        <taxon>Oryziinae</taxon>
        <taxon>Oryzias</taxon>
    </lineage>
</organism>
<keyword evidence="2" id="KW-1185">Reference proteome</keyword>